<dbReference type="Proteomes" id="UP000520814">
    <property type="component" value="Unassembled WGS sequence"/>
</dbReference>
<dbReference type="Gene3D" id="3.30.930.10">
    <property type="entry name" value="Bira Bifunctional Protein, Domain 2"/>
    <property type="match status" value="1"/>
</dbReference>
<dbReference type="CDD" id="cd00773">
    <property type="entry name" value="HisRS-like_core"/>
    <property type="match status" value="1"/>
</dbReference>
<evidence type="ECO:0000256" key="9">
    <source>
        <dbReference type="HAMAP-Rule" id="MF_00127"/>
    </source>
</evidence>
<evidence type="ECO:0000313" key="13">
    <source>
        <dbReference type="Proteomes" id="UP000520814"/>
    </source>
</evidence>
<evidence type="ECO:0000256" key="7">
    <source>
        <dbReference type="ARBA" id="ARBA00023146"/>
    </source>
</evidence>
<evidence type="ECO:0000259" key="11">
    <source>
        <dbReference type="PROSITE" id="PS50862"/>
    </source>
</evidence>
<dbReference type="AlphaFoldDB" id="A0A7W9W9Q8"/>
<feature type="binding site" evidence="10">
    <location>
        <position position="265"/>
    </location>
    <ligand>
        <name>L-histidine</name>
        <dbReference type="ChEBI" id="CHEBI:57595"/>
    </ligand>
</feature>
<evidence type="ECO:0000256" key="3">
    <source>
        <dbReference type="ARBA" id="ARBA00022598"/>
    </source>
</evidence>
<dbReference type="RefSeq" id="WP_184203582.1">
    <property type="nucleotide sequence ID" value="NZ_JACHGW010000007.1"/>
</dbReference>
<feature type="domain" description="Aminoacyl-transfer RNA synthetases class-II family profile" evidence="11">
    <location>
        <begin position="31"/>
        <end position="340"/>
    </location>
</feature>
<evidence type="ECO:0000256" key="5">
    <source>
        <dbReference type="ARBA" id="ARBA00022840"/>
    </source>
</evidence>
<organism evidence="12 13">
    <name type="scientific">Armatimonas rosea</name>
    <dbReference type="NCBI Taxonomy" id="685828"/>
    <lineage>
        <taxon>Bacteria</taxon>
        <taxon>Bacillati</taxon>
        <taxon>Armatimonadota</taxon>
        <taxon>Armatimonadia</taxon>
        <taxon>Armatimonadales</taxon>
        <taxon>Armatimonadaceae</taxon>
        <taxon>Armatimonas</taxon>
    </lineage>
</organism>
<sequence length="423" mass="46740">MRYAPPKGTYDILPSAPGRDAVQDSSNWQWLESHFRELCRLYAFSEVRTPIFEAHELIHRSVGEGTDIVAKETFDFVTKGGDHLTLRPEGTAGVMRAFVTNRLYVERPTSKLFYIGPNFRYERPQKGRYRQHHQAGAELLGAAGPEADAEIIALACAFYARLGLTDLTVKLNTVGTPESRAAYVEALRAWAEPLLPQMSADNRRRYEENALRMLDSKEPQDIALLGSAPALRDYLDAPSQEHFAQVKHYLTALGLAYDEDPRLVRGFDYYTHTVFEIQSSVLGDKALGGGGRYNGLIEAVGGPATPGIGFGLGLERVLLALEELKTLEAPAPTLGAFLCPLGDAARARCVELLAELRRAGIAADMDYTERRMKVMLEQADQNRARFAVILGDDELAKGVATVRDMQTKAQESIALDLLAERLA</sequence>
<evidence type="ECO:0000256" key="10">
    <source>
        <dbReference type="PIRSR" id="PIRSR001549-1"/>
    </source>
</evidence>
<gene>
    <name evidence="9" type="primary">hisS</name>
    <name evidence="12" type="ORF">HNQ39_005325</name>
</gene>
<feature type="binding site" evidence="10">
    <location>
        <position position="138"/>
    </location>
    <ligand>
        <name>L-histidine</name>
        <dbReference type="ChEBI" id="CHEBI:57595"/>
    </ligand>
</feature>
<evidence type="ECO:0000256" key="8">
    <source>
        <dbReference type="ARBA" id="ARBA00047639"/>
    </source>
</evidence>
<keyword evidence="13" id="KW-1185">Reference proteome</keyword>
<evidence type="ECO:0000256" key="6">
    <source>
        <dbReference type="ARBA" id="ARBA00022917"/>
    </source>
</evidence>
<feature type="binding site" evidence="10">
    <location>
        <begin position="269"/>
        <end position="270"/>
    </location>
    <ligand>
        <name>L-histidine</name>
        <dbReference type="ChEBI" id="CHEBI:57595"/>
    </ligand>
</feature>
<comment type="catalytic activity">
    <reaction evidence="8 9">
        <text>tRNA(His) + L-histidine + ATP = L-histidyl-tRNA(His) + AMP + diphosphate + H(+)</text>
        <dbReference type="Rhea" id="RHEA:17313"/>
        <dbReference type="Rhea" id="RHEA-COMP:9665"/>
        <dbReference type="Rhea" id="RHEA-COMP:9689"/>
        <dbReference type="ChEBI" id="CHEBI:15378"/>
        <dbReference type="ChEBI" id="CHEBI:30616"/>
        <dbReference type="ChEBI" id="CHEBI:33019"/>
        <dbReference type="ChEBI" id="CHEBI:57595"/>
        <dbReference type="ChEBI" id="CHEBI:78442"/>
        <dbReference type="ChEBI" id="CHEBI:78527"/>
        <dbReference type="ChEBI" id="CHEBI:456215"/>
        <dbReference type="EC" id="6.1.1.21"/>
    </reaction>
</comment>
<keyword evidence="6 9" id="KW-0648">Protein biosynthesis</keyword>
<dbReference type="HAMAP" id="MF_00127">
    <property type="entry name" value="His_tRNA_synth"/>
    <property type="match status" value="1"/>
</dbReference>
<dbReference type="GO" id="GO:0005737">
    <property type="term" value="C:cytoplasm"/>
    <property type="evidence" value="ECO:0007669"/>
    <property type="project" value="UniProtKB-SubCell"/>
</dbReference>
<dbReference type="GO" id="GO:0005524">
    <property type="term" value="F:ATP binding"/>
    <property type="evidence" value="ECO:0007669"/>
    <property type="project" value="UniProtKB-UniRule"/>
</dbReference>
<comment type="similarity">
    <text evidence="1 9">Belongs to the class-II aminoacyl-tRNA synthetase family.</text>
</comment>
<dbReference type="SUPFAM" id="SSF52954">
    <property type="entry name" value="Class II aaRS ABD-related"/>
    <property type="match status" value="1"/>
</dbReference>
<proteinExistence type="inferred from homology"/>
<accession>A0A7W9W9Q8</accession>
<evidence type="ECO:0000256" key="1">
    <source>
        <dbReference type="ARBA" id="ARBA00008226"/>
    </source>
</evidence>
<keyword evidence="4 9" id="KW-0547">Nucleotide-binding</keyword>
<dbReference type="Gene3D" id="3.40.50.800">
    <property type="entry name" value="Anticodon-binding domain"/>
    <property type="match status" value="1"/>
</dbReference>
<dbReference type="CDD" id="cd00859">
    <property type="entry name" value="HisRS_anticodon"/>
    <property type="match status" value="1"/>
</dbReference>
<dbReference type="SUPFAM" id="SSF55681">
    <property type="entry name" value="Class II aaRS and biotin synthetases"/>
    <property type="match status" value="1"/>
</dbReference>
<dbReference type="EC" id="6.1.1.21" evidence="9"/>
<protein>
    <recommendedName>
        <fullName evidence="9">Histidine--tRNA ligase</fullName>
        <ecNumber evidence="9">6.1.1.21</ecNumber>
    </recommendedName>
    <alternativeName>
        <fullName evidence="9">Histidyl-tRNA synthetase</fullName>
        <shortName evidence="9">HisRS</shortName>
    </alternativeName>
</protein>
<dbReference type="GO" id="GO:0004821">
    <property type="term" value="F:histidine-tRNA ligase activity"/>
    <property type="evidence" value="ECO:0007669"/>
    <property type="project" value="UniProtKB-UniRule"/>
</dbReference>
<keyword evidence="2 9" id="KW-0963">Cytoplasm</keyword>
<dbReference type="InterPro" id="IPR033656">
    <property type="entry name" value="HisRS_anticodon"/>
</dbReference>
<evidence type="ECO:0000256" key="2">
    <source>
        <dbReference type="ARBA" id="ARBA00022490"/>
    </source>
</evidence>
<comment type="subcellular location">
    <subcellularLocation>
        <location evidence="9">Cytoplasm</location>
    </subcellularLocation>
</comment>
<dbReference type="Pfam" id="PF03129">
    <property type="entry name" value="HGTP_anticodon"/>
    <property type="match status" value="1"/>
</dbReference>
<dbReference type="EMBL" id="JACHGW010000007">
    <property type="protein sequence ID" value="MBB6053490.1"/>
    <property type="molecule type" value="Genomic_DNA"/>
</dbReference>
<dbReference type="PANTHER" id="PTHR43707">
    <property type="entry name" value="HISTIDYL-TRNA SYNTHETASE"/>
    <property type="match status" value="1"/>
</dbReference>
<dbReference type="GO" id="GO:0006427">
    <property type="term" value="P:histidyl-tRNA aminoacylation"/>
    <property type="evidence" value="ECO:0007669"/>
    <property type="project" value="UniProtKB-UniRule"/>
</dbReference>
<dbReference type="PIRSF" id="PIRSF001549">
    <property type="entry name" value="His-tRNA_synth"/>
    <property type="match status" value="1"/>
</dbReference>
<dbReference type="InterPro" id="IPR036621">
    <property type="entry name" value="Anticodon-bd_dom_sf"/>
</dbReference>
<dbReference type="PANTHER" id="PTHR43707:SF1">
    <property type="entry name" value="HISTIDINE--TRNA LIGASE, MITOCHONDRIAL-RELATED"/>
    <property type="match status" value="1"/>
</dbReference>
<dbReference type="InterPro" id="IPR006195">
    <property type="entry name" value="aa-tRNA-synth_II"/>
</dbReference>
<comment type="subunit">
    <text evidence="9">Homodimer.</text>
</comment>
<evidence type="ECO:0000256" key="4">
    <source>
        <dbReference type="ARBA" id="ARBA00022741"/>
    </source>
</evidence>
<name>A0A7W9W9Q8_ARMRO</name>
<dbReference type="InterPro" id="IPR004516">
    <property type="entry name" value="HisRS/HisZ"/>
</dbReference>
<dbReference type="InterPro" id="IPR045864">
    <property type="entry name" value="aa-tRNA-synth_II/BPL/LPL"/>
</dbReference>
<dbReference type="InterPro" id="IPR015807">
    <property type="entry name" value="His-tRNA-ligase"/>
</dbReference>
<reference evidence="12 13" key="1">
    <citation type="submission" date="2020-08" db="EMBL/GenBank/DDBJ databases">
        <title>Genomic Encyclopedia of Type Strains, Phase IV (KMG-IV): sequencing the most valuable type-strain genomes for metagenomic binning, comparative biology and taxonomic classification.</title>
        <authorList>
            <person name="Goeker M."/>
        </authorList>
    </citation>
    <scope>NUCLEOTIDE SEQUENCE [LARGE SCALE GENOMIC DNA]</scope>
    <source>
        <strain evidence="12 13">DSM 23562</strain>
    </source>
</reference>
<dbReference type="Pfam" id="PF13393">
    <property type="entry name" value="tRNA-synt_His"/>
    <property type="match status" value="1"/>
</dbReference>
<dbReference type="NCBIfam" id="TIGR00442">
    <property type="entry name" value="hisS"/>
    <property type="match status" value="1"/>
</dbReference>
<feature type="binding site" evidence="10">
    <location>
        <begin position="89"/>
        <end position="91"/>
    </location>
    <ligand>
        <name>L-histidine</name>
        <dbReference type="ChEBI" id="CHEBI:57595"/>
    </ligand>
</feature>
<keyword evidence="7 9" id="KW-0030">Aminoacyl-tRNA synthetase</keyword>
<evidence type="ECO:0000313" key="12">
    <source>
        <dbReference type="EMBL" id="MBB6053490.1"/>
    </source>
</evidence>
<dbReference type="InterPro" id="IPR004154">
    <property type="entry name" value="Anticodon-bd"/>
</dbReference>
<feature type="binding site" evidence="10">
    <location>
        <position position="120"/>
    </location>
    <ligand>
        <name>L-histidine</name>
        <dbReference type="ChEBI" id="CHEBI:57595"/>
    </ligand>
</feature>
<dbReference type="InterPro" id="IPR041715">
    <property type="entry name" value="HisRS-like_core"/>
</dbReference>
<keyword evidence="5 9" id="KW-0067">ATP-binding</keyword>
<keyword evidence="3 9" id="KW-0436">Ligase</keyword>
<dbReference type="PROSITE" id="PS50862">
    <property type="entry name" value="AA_TRNA_LIGASE_II"/>
    <property type="match status" value="1"/>
</dbReference>
<feature type="binding site" evidence="10">
    <location>
        <position position="134"/>
    </location>
    <ligand>
        <name>L-histidine</name>
        <dbReference type="ChEBI" id="CHEBI:57595"/>
    </ligand>
</feature>
<comment type="caution">
    <text evidence="12">The sequence shown here is derived from an EMBL/GenBank/DDBJ whole genome shotgun (WGS) entry which is preliminary data.</text>
</comment>